<keyword evidence="2" id="KW-0540">Nuclease</keyword>
<dbReference type="AlphaFoldDB" id="A0A0B6XF48"/>
<dbReference type="RefSeq" id="WP_052726132.1">
    <property type="nucleotide sequence ID" value="NZ_CAWMEF010000003.1"/>
</dbReference>
<evidence type="ECO:0000256" key="1">
    <source>
        <dbReference type="ARBA" id="ARBA00001946"/>
    </source>
</evidence>
<evidence type="ECO:0000256" key="3">
    <source>
        <dbReference type="ARBA" id="ARBA00022801"/>
    </source>
</evidence>
<evidence type="ECO:0000313" key="8">
    <source>
        <dbReference type="Proteomes" id="UP000032930"/>
    </source>
</evidence>
<evidence type="ECO:0000256" key="5">
    <source>
        <dbReference type="SAM" id="Phobius"/>
    </source>
</evidence>
<evidence type="ECO:0000256" key="4">
    <source>
        <dbReference type="SAM" id="MobiDB-lite"/>
    </source>
</evidence>
<feature type="transmembrane region" description="Helical" evidence="5">
    <location>
        <begin position="494"/>
        <end position="515"/>
    </location>
</feature>
<proteinExistence type="predicted"/>
<keyword evidence="3" id="KW-0378">Hydrolase</keyword>
<gene>
    <name evidence="7" type="ORF">XBW1_mp0086</name>
</gene>
<evidence type="ECO:0000259" key="6">
    <source>
        <dbReference type="SMART" id="SM00990"/>
    </source>
</evidence>
<keyword evidence="5" id="KW-0472">Membrane</keyword>
<feature type="domain" description="VRR-NUC" evidence="6">
    <location>
        <begin position="78"/>
        <end position="206"/>
    </location>
</feature>
<evidence type="ECO:0000313" key="7">
    <source>
        <dbReference type="EMBL" id="CDM92205.1"/>
    </source>
</evidence>
<feature type="transmembrane region" description="Helical" evidence="5">
    <location>
        <begin position="470"/>
        <end position="487"/>
    </location>
</feature>
<keyword evidence="5" id="KW-0812">Transmembrane</keyword>
<feature type="compositionally biased region" description="Pro residues" evidence="4">
    <location>
        <begin position="247"/>
        <end position="256"/>
    </location>
</feature>
<dbReference type="SMART" id="SM00990">
    <property type="entry name" value="VRR_NUC"/>
    <property type="match status" value="1"/>
</dbReference>
<name>A0A0B6XF48_XENBV</name>
<dbReference type="Pfam" id="PF08774">
    <property type="entry name" value="VRR_NUC"/>
    <property type="match status" value="1"/>
</dbReference>
<dbReference type="KEGG" id="xbv:XBW1_mp0086"/>
<organism evidence="7 8">
    <name type="scientific">Xenorhabdus bovienii</name>
    <name type="common">Xenorhabdus nematophila subsp. bovienii</name>
    <dbReference type="NCBI Taxonomy" id="40576"/>
    <lineage>
        <taxon>Bacteria</taxon>
        <taxon>Pseudomonadati</taxon>
        <taxon>Pseudomonadota</taxon>
        <taxon>Gammaproteobacteria</taxon>
        <taxon>Enterobacterales</taxon>
        <taxon>Morganellaceae</taxon>
        <taxon>Xenorhabdus</taxon>
    </lineage>
</organism>
<keyword evidence="5" id="KW-1133">Transmembrane helix</keyword>
<dbReference type="GO" id="GO:0016788">
    <property type="term" value="F:hydrolase activity, acting on ester bonds"/>
    <property type="evidence" value="ECO:0007669"/>
    <property type="project" value="InterPro"/>
</dbReference>
<sequence length="524" mass="58648">MTQQLESGQMCPAITSVNCTMERIEFPKDEEQCYLVEKAAYAIWAPKTGVNKKGVAYSLRQAVMSGLIRIEERKHEWIWPYKAEVTFLMRGELKVPLPKLATSKKKKDKYEGNMPQSESFFPNMSKKDIVNFGITGFRRPDIILVKNEQLRWPGRDGIYFDKSTHTDNLKVLIEVKFPGDTLKKDQERDYKLIATKERFGVFKVKDNRDSDEWKNQSAEARDAELAKISNQLLSFGGITFPLNGGKPPSPPVPAPEPEPEIKPKPSPLPIPAYPGFKRILLDNVPLVSKKPWQPKPVFSVWMALNHGQSVPSLLPSPEERVTDYASQSAEWVKDGVAQAKNAVVRSWELTWDMSVSGFNYLSDNLRAALNTFDIWFQETGKWVFNEIVDPVTKTVSYSIQWISDKTGEVFHLTKEKLIEAWQTVCEYTDITLEMLKQVSWTQIVADMDNGQVVLMLAVGETVMTYVEDNVVAAAILLLCGVIVAVLAAPVEIGVGATVAVTAGVSSLAALVMSTLEEATPENAI</sequence>
<dbReference type="EMBL" id="FO818638">
    <property type="protein sequence ID" value="CDM92205.1"/>
    <property type="molecule type" value="Genomic_DNA"/>
</dbReference>
<protein>
    <recommendedName>
        <fullName evidence="6">VRR-NUC domain-containing protein</fullName>
    </recommendedName>
</protein>
<comment type="cofactor">
    <cofactor evidence="1">
        <name>Mg(2+)</name>
        <dbReference type="ChEBI" id="CHEBI:18420"/>
    </cofactor>
</comment>
<dbReference type="InterPro" id="IPR014883">
    <property type="entry name" value="VRR_NUC"/>
</dbReference>
<dbReference type="Proteomes" id="UP000032930">
    <property type="component" value="Plasmid megaplasmid"/>
</dbReference>
<evidence type="ECO:0000256" key="2">
    <source>
        <dbReference type="ARBA" id="ARBA00022722"/>
    </source>
</evidence>
<feature type="region of interest" description="Disordered" evidence="4">
    <location>
        <begin position="243"/>
        <end position="265"/>
    </location>
</feature>
<reference evidence="7 8" key="1">
    <citation type="submission" date="2014-02" db="EMBL/GenBank/DDBJ databases">
        <authorList>
            <person name="Genoscope - CEA"/>
        </authorList>
    </citation>
    <scope>NUCLEOTIDE SEQUENCE [LARGE SCALE GENOMIC DNA]</scope>
    <source>
        <strain evidence="7 8">CS03</strain>
        <plasmid evidence="8">Plasmid</plasmid>
    </source>
</reference>
<accession>A0A0B6XF48</accession>
<dbReference type="GO" id="GO:0004518">
    <property type="term" value="F:nuclease activity"/>
    <property type="evidence" value="ECO:0007669"/>
    <property type="project" value="UniProtKB-KW"/>
</dbReference>